<dbReference type="PANTHER" id="PTHR10457:SF7">
    <property type="entry name" value="GALACTOKINASE-RELATED"/>
    <property type="match status" value="1"/>
</dbReference>
<keyword evidence="10" id="KW-0808">Transferase</keyword>
<feature type="domain" description="GHMP kinase N-terminal" evidence="7">
    <location>
        <begin position="109"/>
        <end position="196"/>
    </location>
</feature>
<dbReference type="InterPro" id="IPR020568">
    <property type="entry name" value="Ribosomal_Su5_D2-typ_SF"/>
</dbReference>
<evidence type="ECO:0000313" key="10">
    <source>
        <dbReference type="EMBL" id="WGK70311.1"/>
    </source>
</evidence>
<dbReference type="InterPro" id="IPR036554">
    <property type="entry name" value="GHMP_kinase_C_sf"/>
</dbReference>
<feature type="domain" description="GHMP kinase C-terminal" evidence="8">
    <location>
        <begin position="306"/>
        <end position="384"/>
    </location>
</feature>
<dbReference type="SUPFAM" id="SSF54211">
    <property type="entry name" value="Ribosomal protein S5 domain 2-like"/>
    <property type="match status" value="1"/>
</dbReference>
<dbReference type="InterPro" id="IPR006204">
    <property type="entry name" value="GHMP_kinase_N_dom"/>
</dbReference>
<sequence>MVKDSGAEPAAVCRQQFERHYAYPAEKTFFSPGRINIIGEHIDYNGGLVFPCAIGLGTAAAVGRRSGREAGHGGQTIRLYSHNFPELTPQEFCVAKETLAYREEQGWCNYVLGMLSVLAAEGVEPDCDLDIVFYGNLPQGGSGLSSSASLEVLTGYILQSYGGSSLSRERLAVLARRAENEFCGIHCGIMDQFVIAVARAGHACLLDCAGLDYRHVPLELGQHTFLVANTKLPRKLRESKYNERRAECEAALAVLQKSPAFGGKRDLCSVSEPELDSALELLGHNETLLRRVRHVVTENGRTQAAARAMEAGDRVGLGALLSASHHSLSVDYQVSGPHLDSLTALLEQEPSVQGARMTGAGFGGCAIALVRLDDDLEQMQQRISVRYRQQFGWEPEFYLSDAADGVRELI</sequence>
<evidence type="ECO:0000313" key="11">
    <source>
        <dbReference type="Proteomes" id="UP001228690"/>
    </source>
</evidence>
<dbReference type="PIRSF" id="PIRSF000530">
    <property type="entry name" value="Galactokinase"/>
    <property type="match status" value="1"/>
</dbReference>
<dbReference type="Pfam" id="PF00288">
    <property type="entry name" value="GHMP_kinases_N"/>
    <property type="match status" value="1"/>
</dbReference>
<dbReference type="PRINTS" id="PR00959">
    <property type="entry name" value="MEVGALKINASE"/>
</dbReference>
<dbReference type="NCBIfam" id="TIGR00131">
    <property type="entry name" value="gal_kin"/>
    <property type="match status" value="1"/>
</dbReference>
<dbReference type="Gene3D" id="3.30.70.890">
    <property type="entry name" value="GHMP kinase, C-terminal domain"/>
    <property type="match status" value="1"/>
</dbReference>
<reference evidence="10 11" key="1">
    <citation type="submission" date="2023-04" db="EMBL/GenBank/DDBJ databases">
        <title>Spirochaete genome identified in red abalone sample constitutes a novel genus.</title>
        <authorList>
            <person name="Sharma S.P."/>
            <person name="Purcell C.M."/>
            <person name="Hyde J.R."/>
            <person name="Severin A.J."/>
        </authorList>
    </citation>
    <scope>NUCLEOTIDE SEQUENCE [LARGE SCALE GENOMIC DNA]</scope>
    <source>
        <strain evidence="10 11">SP-2023</strain>
    </source>
</reference>
<dbReference type="InterPro" id="IPR000705">
    <property type="entry name" value="Galactokinase"/>
</dbReference>
<dbReference type="InterPro" id="IPR019741">
    <property type="entry name" value="Galactokinase_CS"/>
</dbReference>
<evidence type="ECO:0000259" key="7">
    <source>
        <dbReference type="Pfam" id="PF00288"/>
    </source>
</evidence>
<proteinExistence type="inferred from homology"/>
<keyword evidence="5" id="KW-0299">Galactose metabolism</keyword>
<dbReference type="InterPro" id="IPR006206">
    <property type="entry name" value="Mevalonate/galactokinase"/>
</dbReference>
<keyword evidence="3" id="KW-0418">Kinase</keyword>
<name>A0ABY8MJV4_9SPIO</name>
<dbReference type="InterPro" id="IPR014721">
    <property type="entry name" value="Ribsml_uS5_D2-typ_fold_subgr"/>
</dbReference>
<gene>
    <name evidence="10" type="ORF">P0082_05475</name>
</gene>
<dbReference type="EC" id="2.7.1.6" evidence="6"/>
<dbReference type="SUPFAM" id="SSF55060">
    <property type="entry name" value="GHMP Kinase, C-terminal domain"/>
    <property type="match status" value="1"/>
</dbReference>
<keyword evidence="11" id="KW-1185">Reference proteome</keyword>
<dbReference type="GO" id="GO:0004335">
    <property type="term" value="F:galactokinase activity"/>
    <property type="evidence" value="ECO:0007669"/>
    <property type="project" value="UniProtKB-EC"/>
</dbReference>
<protein>
    <recommendedName>
        <fullName evidence="6">Galactokinase</fullName>
        <ecNumber evidence="6">2.7.1.6</ecNumber>
    </recommendedName>
</protein>
<evidence type="ECO:0000259" key="9">
    <source>
        <dbReference type="Pfam" id="PF10509"/>
    </source>
</evidence>
<dbReference type="InterPro" id="IPR019539">
    <property type="entry name" value="GalKase_N"/>
</dbReference>
<evidence type="ECO:0000259" key="8">
    <source>
        <dbReference type="Pfam" id="PF08544"/>
    </source>
</evidence>
<comment type="similarity">
    <text evidence="1">Belongs to the GHMP kinase family. GalK subfamily.</text>
</comment>
<keyword evidence="5" id="KW-0119">Carbohydrate metabolism</keyword>
<evidence type="ECO:0000256" key="1">
    <source>
        <dbReference type="ARBA" id="ARBA00006566"/>
    </source>
</evidence>
<dbReference type="PANTHER" id="PTHR10457">
    <property type="entry name" value="MEVALONATE KINASE/GALACTOKINASE"/>
    <property type="match status" value="1"/>
</dbReference>
<evidence type="ECO:0000256" key="2">
    <source>
        <dbReference type="ARBA" id="ARBA00022741"/>
    </source>
</evidence>
<keyword evidence="4" id="KW-0067">ATP-binding</keyword>
<feature type="domain" description="Galactokinase N-terminal" evidence="9">
    <location>
        <begin position="15"/>
        <end position="64"/>
    </location>
</feature>
<dbReference type="PROSITE" id="PS00106">
    <property type="entry name" value="GALACTOKINASE"/>
    <property type="match status" value="1"/>
</dbReference>
<dbReference type="NCBIfam" id="NF003705">
    <property type="entry name" value="PRK05322.1"/>
    <property type="match status" value="1"/>
</dbReference>
<dbReference type="Gene3D" id="3.30.230.10">
    <property type="match status" value="1"/>
</dbReference>
<evidence type="ECO:0000256" key="6">
    <source>
        <dbReference type="NCBIfam" id="TIGR00131"/>
    </source>
</evidence>
<dbReference type="PRINTS" id="PR00473">
    <property type="entry name" value="GALCTOKINASE"/>
</dbReference>
<evidence type="ECO:0000256" key="3">
    <source>
        <dbReference type="ARBA" id="ARBA00022777"/>
    </source>
</evidence>
<dbReference type="RefSeq" id="WP_326928522.1">
    <property type="nucleotide sequence ID" value="NZ_CP123443.1"/>
</dbReference>
<dbReference type="Pfam" id="PF10509">
    <property type="entry name" value="GalKase_gal_bdg"/>
    <property type="match status" value="1"/>
</dbReference>
<evidence type="ECO:0000256" key="5">
    <source>
        <dbReference type="ARBA" id="ARBA00023144"/>
    </source>
</evidence>
<accession>A0ABY8MJV4</accession>
<dbReference type="Pfam" id="PF08544">
    <property type="entry name" value="GHMP_kinases_C"/>
    <property type="match status" value="1"/>
</dbReference>
<evidence type="ECO:0000256" key="4">
    <source>
        <dbReference type="ARBA" id="ARBA00022840"/>
    </source>
</evidence>
<dbReference type="Proteomes" id="UP001228690">
    <property type="component" value="Chromosome"/>
</dbReference>
<keyword evidence="2" id="KW-0547">Nucleotide-binding</keyword>
<dbReference type="InterPro" id="IPR013750">
    <property type="entry name" value="GHMP_kinase_C_dom"/>
</dbReference>
<organism evidence="10 11">
    <name type="scientific">Candidatus Haliotispira prima</name>
    <dbReference type="NCBI Taxonomy" id="3034016"/>
    <lineage>
        <taxon>Bacteria</taxon>
        <taxon>Pseudomonadati</taxon>
        <taxon>Spirochaetota</taxon>
        <taxon>Spirochaetia</taxon>
        <taxon>Spirochaetales</taxon>
        <taxon>Spirochaetaceae</taxon>
        <taxon>Candidatus Haliotispira</taxon>
    </lineage>
</organism>
<dbReference type="EMBL" id="CP123443">
    <property type="protein sequence ID" value="WGK70311.1"/>
    <property type="molecule type" value="Genomic_DNA"/>
</dbReference>